<evidence type="ECO:0000313" key="2">
    <source>
        <dbReference type="EMBL" id="SDS43948.1"/>
    </source>
</evidence>
<accession>A0A1H1S828</accession>
<keyword evidence="3" id="KW-1185">Reference proteome</keyword>
<dbReference type="OrthoDB" id="9807890at2"/>
<feature type="domain" description="Calcineurin-like phosphoesterase" evidence="1">
    <location>
        <begin position="11"/>
        <end position="143"/>
    </location>
</feature>
<name>A0A1H1S828_9GAMM</name>
<dbReference type="EMBL" id="LT629736">
    <property type="protein sequence ID" value="SDS43948.1"/>
    <property type="molecule type" value="Genomic_DNA"/>
</dbReference>
<sequence>MPQREHQGYDIIGDIHGCANTLARLLEQMGYRREEGVWRHPQRQALFLGDIIDRGPRIRESLHLVHDMVEAGFARCIMGNHEFNALGWHTPGPAGSGRQYVREHTDRQLRQISDTLGQFANWPDEWAYFVEWFHSLPLFLDMGEFRLVHACWDHGLIDAFKRMYPDGCIDVDFIQQSVYPGSFAYQVQDRLLRGTGMPLPHGMKMTGRDGFTRSFFRTKFWEEDPQTYGDVQFQPDPLPEEIAARPLSDSQKAELMLYGPDEPILFVGHYWQEGRPHPIRPNVACLDYSAVKFGKMVAYRWDGESRLDREHFVWIDVPRGG</sequence>
<gene>
    <name evidence="2" type="ORF">SAMN05216421_1525</name>
</gene>
<evidence type="ECO:0000259" key="1">
    <source>
        <dbReference type="Pfam" id="PF00149"/>
    </source>
</evidence>
<evidence type="ECO:0000313" key="3">
    <source>
        <dbReference type="Proteomes" id="UP000243207"/>
    </source>
</evidence>
<organism evidence="2 3">
    <name type="scientific">Halopseudomonas xinjiangensis</name>
    <dbReference type="NCBI Taxonomy" id="487184"/>
    <lineage>
        <taxon>Bacteria</taxon>
        <taxon>Pseudomonadati</taxon>
        <taxon>Pseudomonadota</taxon>
        <taxon>Gammaproteobacteria</taxon>
        <taxon>Pseudomonadales</taxon>
        <taxon>Pseudomonadaceae</taxon>
        <taxon>Halopseudomonas</taxon>
    </lineage>
</organism>
<dbReference type="Gene3D" id="3.60.21.10">
    <property type="match status" value="1"/>
</dbReference>
<dbReference type="InterPro" id="IPR050126">
    <property type="entry name" value="Ap4A_hydrolase"/>
</dbReference>
<dbReference type="PANTHER" id="PTHR42850">
    <property type="entry name" value="METALLOPHOSPHOESTERASE"/>
    <property type="match status" value="1"/>
</dbReference>
<dbReference type="InterPro" id="IPR004843">
    <property type="entry name" value="Calcineurin-like_PHP"/>
</dbReference>
<proteinExistence type="predicted"/>
<dbReference type="STRING" id="487184.SAMN05216421_1525"/>
<dbReference type="SUPFAM" id="SSF56300">
    <property type="entry name" value="Metallo-dependent phosphatases"/>
    <property type="match status" value="1"/>
</dbReference>
<reference evidence="3" key="1">
    <citation type="submission" date="2016-10" db="EMBL/GenBank/DDBJ databases">
        <authorList>
            <person name="Varghese N."/>
            <person name="Submissions S."/>
        </authorList>
    </citation>
    <scope>NUCLEOTIDE SEQUENCE [LARGE SCALE GENOMIC DNA]</scope>
    <source>
        <strain evidence="3">NRRL B-51270</strain>
    </source>
</reference>
<dbReference type="AlphaFoldDB" id="A0A1H1S828"/>
<protein>
    <submittedName>
        <fullName evidence="2">Calcineurin-like phosphoesterase</fullName>
    </submittedName>
</protein>
<dbReference type="PANTHER" id="PTHR42850:SF7">
    <property type="entry name" value="BIS(5'-NUCLEOSYL)-TETRAPHOSPHATASE PRPE [ASYMMETRICAL]"/>
    <property type="match status" value="1"/>
</dbReference>
<dbReference type="GO" id="GO:0016791">
    <property type="term" value="F:phosphatase activity"/>
    <property type="evidence" value="ECO:0007669"/>
    <property type="project" value="TreeGrafter"/>
</dbReference>
<dbReference type="Pfam" id="PF00149">
    <property type="entry name" value="Metallophos"/>
    <property type="match status" value="1"/>
</dbReference>
<dbReference type="RefSeq" id="WP_093392767.1">
    <property type="nucleotide sequence ID" value="NZ_LT629736.1"/>
</dbReference>
<dbReference type="Proteomes" id="UP000243207">
    <property type="component" value="Chromosome I"/>
</dbReference>
<dbReference type="InterPro" id="IPR029052">
    <property type="entry name" value="Metallo-depent_PP-like"/>
</dbReference>
<dbReference type="GO" id="GO:0005737">
    <property type="term" value="C:cytoplasm"/>
    <property type="evidence" value="ECO:0007669"/>
    <property type="project" value="TreeGrafter"/>
</dbReference>